<organism evidence="2 3">
    <name type="scientific">Porites lobata</name>
    <dbReference type="NCBI Taxonomy" id="104759"/>
    <lineage>
        <taxon>Eukaryota</taxon>
        <taxon>Metazoa</taxon>
        <taxon>Cnidaria</taxon>
        <taxon>Anthozoa</taxon>
        <taxon>Hexacorallia</taxon>
        <taxon>Scleractinia</taxon>
        <taxon>Fungiina</taxon>
        <taxon>Poritidae</taxon>
        <taxon>Porites</taxon>
    </lineage>
</organism>
<accession>A0ABN8RRR2</accession>
<proteinExistence type="predicted"/>
<evidence type="ECO:0000256" key="1">
    <source>
        <dbReference type="SAM" id="MobiDB-lite"/>
    </source>
</evidence>
<comment type="caution">
    <text evidence="2">The sequence shown here is derived from an EMBL/GenBank/DDBJ whole genome shotgun (WGS) entry which is preliminary data.</text>
</comment>
<evidence type="ECO:0000313" key="3">
    <source>
        <dbReference type="Proteomes" id="UP001159405"/>
    </source>
</evidence>
<keyword evidence="3" id="KW-1185">Reference proteome</keyword>
<protein>
    <submittedName>
        <fullName evidence="2">Uncharacterized protein</fullName>
    </submittedName>
</protein>
<sequence>MGRWGCPEKSKIFKCRFCGTKYCEACGRGDFHGVMTDKTVCQVCFQPKCQGERIGQDPGKSAHNKRTVNKKTVKAETSQKQSQDTRKR</sequence>
<gene>
    <name evidence="2" type="ORF">PLOB_00023115</name>
</gene>
<evidence type="ECO:0000313" key="2">
    <source>
        <dbReference type="EMBL" id="CAH3180157.1"/>
    </source>
</evidence>
<reference evidence="2 3" key="1">
    <citation type="submission" date="2022-05" db="EMBL/GenBank/DDBJ databases">
        <authorList>
            <consortium name="Genoscope - CEA"/>
            <person name="William W."/>
        </authorList>
    </citation>
    <scope>NUCLEOTIDE SEQUENCE [LARGE SCALE GENOMIC DNA]</scope>
</reference>
<feature type="compositionally biased region" description="Basic residues" evidence="1">
    <location>
        <begin position="62"/>
        <end position="72"/>
    </location>
</feature>
<name>A0ABN8RRR2_9CNID</name>
<feature type="region of interest" description="Disordered" evidence="1">
    <location>
        <begin position="51"/>
        <end position="88"/>
    </location>
</feature>
<dbReference type="Proteomes" id="UP001159405">
    <property type="component" value="Unassembled WGS sequence"/>
</dbReference>
<dbReference type="EMBL" id="CALNXK010000270">
    <property type="protein sequence ID" value="CAH3180157.1"/>
    <property type="molecule type" value="Genomic_DNA"/>
</dbReference>